<dbReference type="EMBL" id="DS985214">
    <property type="protein sequence ID" value="EEY14123.1"/>
    <property type="molecule type" value="Genomic_DNA"/>
</dbReference>
<dbReference type="AlphaFoldDB" id="C9S975"/>
<evidence type="ECO:0000256" key="1">
    <source>
        <dbReference type="SAM" id="MobiDB-lite"/>
    </source>
</evidence>
<protein>
    <submittedName>
        <fullName evidence="2">Uncharacterized protein</fullName>
    </submittedName>
</protein>
<reference evidence="3" key="1">
    <citation type="journal article" date="2011" name="PLoS Pathog.">
        <title>Comparative genomics yields insights into niche adaptation of plant vascular wilt pathogens.</title>
        <authorList>
            <person name="Klosterman S.J."/>
            <person name="Subbarao K.V."/>
            <person name="Kang S."/>
            <person name="Veronese P."/>
            <person name="Gold S.E."/>
            <person name="Thomma B.P.H.J."/>
            <person name="Chen Z."/>
            <person name="Henrissat B."/>
            <person name="Lee Y.-H."/>
            <person name="Park J."/>
            <person name="Garcia-Pedrajas M.D."/>
            <person name="Barbara D.J."/>
            <person name="Anchieta A."/>
            <person name="de Jonge R."/>
            <person name="Santhanam P."/>
            <person name="Maruthachalam K."/>
            <person name="Atallah Z."/>
            <person name="Amyotte S.G."/>
            <person name="Paz Z."/>
            <person name="Inderbitzin P."/>
            <person name="Hayes R.J."/>
            <person name="Heiman D.I."/>
            <person name="Young S."/>
            <person name="Zeng Q."/>
            <person name="Engels R."/>
            <person name="Galagan J."/>
            <person name="Cuomo C.A."/>
            <person name="Dobinson K.F."/>
            <person name="Ma L.-J."/>
        </authorList>
    </citation>
    <scope>NUCLEOTIDE SEQUENCE [LARGE SCALE GENOMIC DNA]</scope>
    <source>
        <strain evidence="3">VaMs.102 / ATCC MYA-4576 / FGSC 10136</strain>
    </source>
</reference>
<feature type="region of interest" description="Disordered" evidence="1">
    <location>
        <begin position="447"/>
        <end position="466"/>
    </location>
</feature>
<dbReference type="KEGG" id="val:VDBG_00230"/>
<feature type="region of interest" description="Disordered" evidence="1">
    <location>
        <begin position="358"/>
        <end position="389"/>
    </location>
</feature>
<dbReference type="eggNOG" id="KOG0849">
    <property type="taxonomic scope" value="Eukaryota"/>
</dbReference>
<sequence>MSNHLDAPLSTQPGWQGQYSYLAPESSIFSQPYEARNESAGASQPRSTAGGPGQLDVSVKLDASSPEAHQKSPEALSPVIKQRSPSVEQPGQHHLEASTPRTATAPANEPHSMAQDTSSFPMASAQAASAVQTDQEPVSSSVPIASEEETVLLKEEDDDVFDDDDMDGDENPRAKIKRLTADDRDRMIKMRAVPDDFDNVQALHSPYGAVHALGAPMASPVEFGSSAYSDHMMRPLMVDVRRSEAEDHMSPTGLSPAFGNIGFSASASLSNSDILSPMSPTVHDHRYGYSSHLSPTSAGHRPTNAFGRQTSLDQSMMHGRQHARRFNRSIFARRCQVYQPEQLSSGSSGSSGIGYDSASYSTHASQSPPNINYASYQPSSLQSTPEQTAETELLGDIPLGSIFATSIDPPRSLCQQPRPLLRTSHFSGTSAPSYTASYPSAPLTAPMDFALPRTPGSASTGPRSGVHDYSMPQMSAPIAPPHDFAQAFQGASVRTPMRDTFTGGHQVTEHRSDYGTDFGSGSALKRKRSFTMPGGGPASRPGAYGNST</sequence>
<dbReference type="RefSeq" id="XP_003008549.1">
    <property type="nucleotide sequence ID" value="XM_003008503.1"/>
</dbReference>
<proteinExistence type="predicted"/>
<gene>
    <name evidence="2" type="ORF">VDBG_00230</name>
</gene>
<keyword evidence="3" id="KW-1185">Reference proteome</keyword>
<feature type="region of interest" description="Disordered" evidence="1">
    <location>
        <begin position="504"/>
        <end position="548"/>
    </location>
</feature>
<organism evidence="3">
    <name type="scientific">Verticillium alfalfae (strain VaMs.102 / ATCC MYA-4576 / FGSC 10136)</name>
    <name type="common">Verticillium wilt of alfalfa</name>
    <name type="synonym">Verticillium albo-atrum</name>
    <dbReference type="NCBI Taxonomy" id="526221"/>
    <lineage>
        <taxon>Eukaryota</taxon>
        <taxon>Fungi</taxon>
        <taxon>Dikarya</taxon>
        <taxon>Ascomycota</taxon>
        <taxon>Pezizomycotina</taxon>
        <taxon>Sordariomycetes</taxon>
        <taxon>Hypocreomycetidae</taxon>
        <taxon>Glomerellales</taxon>
        <taxon>Plectosphaerellaceae</taxon>
        <taxon>Verticillium</taxon>
    </lineage>
</organism>
<evidence type="ECO:0000313" key="2">
    <source>
        <dbReference type="EMBL" id="EEY14123.1"/>
    </source>
</evidence>
<dbReference type="STRING" id="526221.C9S975"/>
<dbReference type="GeneID" id="9528657"/>
<feature type="region of interest" description="Disordered" evidence="1">
    <location>
        <begin position="30"/>
        <end position="149"/>
    </location>
</feature>
<dbReference type="HOGENOM" id="CLU_017274_1_0_1"/>
<evidence type="ECO:0000313" key="3">
    <source>
        <dbReference type="Proteomes" id="UP000008698"/>
    </source>
</evidence>
<accession>C9S975</accession>
<feature type="compositionally biased region" description="Polar residues" evidence="1">
    <location>
        <begin position="362"/>
        <end position="389"/>
    </location>
</feature>
<dbReference type="OMA" id="HMIRPLM"/>
<dbReference type="OrthoDB" id="6159439at2759"/>
<dbReference type="Proteomes" id="UP000008698">
    <property type="component" value="Unassembled WGS sequence"/>
</dbReference>
<name>C9S975_VERA1</name>
<feature type="compositionally biased region" description="Polar residues" evidence="1">
    <location>
        <begin position="114"/>
        <end position="143"/>
    </location>
</feature>